<evidence type="ECO:0000259" key="12">
    <source>
        <dbReference type="Pfam" id="PF07992"/>
    </source>
</evidence>
<evidence type="ECO:0000256" key="8">
    <source>
        <dbReference type="PIRSR" id="PIRSR000350-3"/>
    </source>
</evidence>
<evidence type="ECO:0000313" key="13">
    <source>
        <dbReference type="EMBL" id="MCT8970807.1"/>
    </source>
</evidence>
<dbReference type="PANTHER" id="PTHR43014:SF2">
    <property type="entry name" value="MERCURIC REDUCTASE"/>
    <property type="match status" value="1"/>
</dbReference>
<dbReference type="GO" id="GO:0016668">
    <property type="term" value="F:oxidoreductase activity, acting on a sulfur group of donors, NAD(P) as acceptor"/>
    <property type="evidence" value="ECO:0007669"/>
    <property type="project" value="InterPro"/>
</dbReference>
<feature type="binding site" evidence="8">
    <location>
        <position position="53"/>
    </location>
    <ligand>
        <name>FAD</name>
        <dbReference type="ChEBI" id="CHEBI:57692"/>
    </ligand>
</feature>
<evidence type="ECO:0000259" key="11">
    <source>
        <dbReference type="Pfam" id="PF02852"/>
    </source>
</evidence>
<keyword evidence="3 8" id="KW-0274">FAD</keyword>
<dbReference type="InterPro" id="IPR012999">
    <property type="entry name" value="Pyr_OxRdtase_I_AS"/>
</dbReference>
<feature type="binding site" evidence="8">
    <location>
        <position position="268"/>
    </location>
    <ligand>
        <name>NAD(+)</name>
        <dbReference type="ChEBI" id="CHEBI:57540"/>
    </ligand>
</feature>
<feature type="binding site" evidence="8">
    <location>
        <position position="201"/>
    </location>
    <ligand>
        <name>NAD(+)</name>
        <dbReference type="ChEBI" id="CHEBI:57540"/>
    </ligand>
</feature>
<dbReference type="Gene3D" id="3.30.390.30">
    <property type="match status" value="1"/>
</dbReference>
<evidence type="ECO:0000313" key="14">
    <source>
        <dbReference type="Proteomes" id="UP001320898"/>
    </source>
</evidence>
<comment type="cofactor">
    <cofactor evidence="8">
        <name>FAD</name>
        <dbReference type="ChEBI" id="CHEBI:57692"/>
    </cofactor>
    <text evidence="8">Binds 1 FAD per subunit.</text>
</comment>
<comment type="similarity">
    <text evidence="1 10">Belongs to the class-I pyridine nucleotide-disulfide oxidoreductase family.</text>
</comment>
<evidence type="ECO:0000256" key="7">
    <source>
        <dbReference type="ARBA" id="ARBA00023284"/>
    </source>
</evidence>
<dbReference type="PRINTS" id="PR00368">
    <property type="entry name" value="FADPNR"/>
</dbReference>
<evidence type="ECO:0000256" key="9">
    <source>
        <dbReference type="PIRSR" id="PIRSR000350-4"/>
    </source>
</evidence>
<keyword evidence="8" id="KW-0520">NAD</keyword>
<dbReference type="FunFam" id="3.30.390.30:FF:000001">
    <property type="entry name" value="Dihydrolipoyl dehydrogenase"/>
    <property type="match status" value="1"/>
</dbReference>
<dbReference type="RefSeq" id="WP_261614360.1">
    <property type="nucleotide sequence ID" value="NZ_JALIDZ010000001.1"/>
</dbReference>
<keyword evidence="4" id="KW-0521">NADP</keyword>
<dbReference type="InterPro" id="IPR004099">
    <property type="entry name" value="Pyr_nucl-diS_OxRdtase_dimer"/>
</dbReference>
<evidence type="ECO:0000256" key="10">
    <source>
        <dbReference type="RuleBase" id="RU003691"/>
    </source>
</evidence>
<keyword evidence="2 10" id="KW-0285">Flavoprotein</keyword>
<feature type="binding site" evidence="8">
    <location>
        <begin position="178"/>
        <end position="185"/>
    </location>
    <ligand>
        <name>NAD(+)</name>
        <dbReference type="ChEBI" id="CHEBI:57540"/>
    </ligand>
</feature>
<dbReference type="EMBL" id="JALIDZ010000001">
    <property type="protein sequence ID" value="MCT8970807.1"/>
    <property type="molecule type" value="Genomic_DNA"/>
</dbReference>
<dbReference type="SUPFAM" id="SSF55424">
    <property type="entry name" value="FAD/NAD-linked reductases, dimerisation (C-terminal) domain"/>
    <property type="match status" value="1"/>
</dbReference>
<organism evidence="13 14">
    <name type="scientific">Microbaculum marinisediminis</name>
    <dbReference type="NCBI Taxonomy" id="2931392"/>
    <lineage>
        <taxon>Bacteria</taxon>
        <taxon>Pseudomonadati</taxon>
        <taxon>Pseudomonadota</taxon>
        <taxon>Alphaproteobacteria</taxon>
        <taxon>Hyphomicrobiales</taxon>
        <taxon>Tepidamorphaceae</taxon>
        <taxon>Microbaculum</taxon>
    </lineage>
</organism>
<name>A0AAW5QUA7_9HYPH</name>
<dbReference type="Pfam" id="PF02852">
    <property type="entry name" value="Pyr_redox_dim"/>
    <property type="match status" value="1"/>
</dbReference>
<feature type="binding site" evidence="8">
    <location>
        <begin position="141"/>
        <end position="143"/>
    </location>
    <ligand>
        <name>FAD</name>
        <dbReference type="ChEBI" id="CHEBI:57692"/>
    </ligand>
</feature>
<evidence type="ECO:0000256" key="5">
    <source>
        <dbReference type="ARBA" id="ARBA00023002"/>
    </source>
</evidence>
<dbReference type="PROSITE" id="PS00076">
    <property type="entry name" value="PYRIDINE_REDOX_1"/>
    <property type="match status" value="1"/>
</dbReference>
<dbReference type="AlphaFoldDB" id="A0AAW5QUA7"/>
<dbReference type="InterPro" id="IPR036188">
    <property type="entry name" value="FAD/NAD-bd_sf"/>
</dbReference>
<feature type="binding site" evidence="8">
    <location>
        <position position="308"/>
    </location>
    <ligand>
        <name>FAD</name>
        <dbReference type="ChEBI" id="CHEBI:57692"/>
    </ligand>
</feature>
<dbReference type="PANTHER" id="PTHR43014">
    <property type="entry name" value="MERCURIC REDUCTASE"/>
    <property type="match status" value="1"/>
</dbReference>
<dbReference type="Pfam" id="PF07992">
    <property type="entry name" value="Pyr_redox_2"/>
    <property type="match status" value="1"/>
</dbReference>
<feature type="domain" description="FAD/NAD(P)-binding" evidence="12">
    <location>
        <begin position="8"/>
        <end position="322"/>
    </location>
</feature>
<evidence type="ECO:0000256" key="1">
    <source>
        <dbReference type="ARBA" id="ARBA00007532"/>
    </source>
</evidence>
<feature type="disulfide bond" description="Redox-active" evidence="9">
    <location>
        <begin position="44"/>
        <end position="49"/>
    </location>
</feature>
<dbReference type="InterPro" id="IPR016156">
    <property type="entry name" value="FAD/NAD-linked_Rdtase_dimer_sf"/>
</dbReference>
<keyword evidence="8" id="KW-0547">Nucleotide-binding</keyword>
<dbReference type="GO" id="GO:0050660">
    <property type="term" value="F:flavin adenine dinucleotide binding"/>
    <property type="evidence" value="ECO:0007669"/>
    <property type="project" value="TreeGrafter"/>
</dbReference>
<keyword evidence="6" id="KW-1015">Disulfide bond</keyword>
<protein>
    <submittedName>
        <fullName evidence="13">FAD-dependent oxidoreductase</fullName>
    </submittedName>
</protein>
<evidence type="ECO:0000256" key="3">
    <source>
        <dbReference type="ARBA" id="ARBA00022827"/>
    </source>
</evidence>
<keyword evidence="5 10" id="KW-0560">Oxidoreductase</keyword>
<comment type="caution">
    <text evidence="13">The sequence shown here is derived from an EMBL/GenBank/DDBJ whole genome shotgun (WGS) entry which is preliminary data.</text>
</comment>
<evidence type="ECO:0000256" key="6">
    <source>
        <dbReference type="ARBA" id="ARBA00023157"/>
    </source>
</evidence>
<dbReference type="PRINTS" id="PR00411">
    <property type="entry name" value="PNDRDTASEI"/>
</dbReference>
<evidence type="ECO:0000256" key="2">
    <source>
        <dbReference type="ARBA" id="ARBA00022630"/>
    </source>
</evidence>
<dbReference type="Proteomes" id="UP001320898">
    <property type="component" value="Unassembled WGS sequence"/>
</dbReference>
<dbReference type="PIRSF" id="PIRSF000350">
    <property type="entry name" value="Mercury_reductase_MerA"/>
    <property type="match status" value="1"/>
</dbReference>
<keyword evidence="7 10" id="KW-0676">Redox-active center</keyword>
<accession>A0AAW5QUA7</accession>
<evidence type="ECO:0000256" key="4">
    <source>
        <dbReference type="ARBA" id="ARBA00022857"/>
    </source>
</evidence>
<keyword evidence="14" id="KW-1185">Reference proteome</keyword>
<sequence>MADVLKPDICVIGAGSGGLSVAAAAAAFGVPVVLIEKGKMGGDCLNTGCVPSKALIAAANRAQAMRDAAPLGVAAVEPQVNFRKVHDHVHDVIDAIAPTDSVERFRAMGVTVIEAAARFEDPRTVIAGDTRIAARRFVVATGSKPAVPPIPGLDAVSYHTNETIFAVTRKPAHLVVIGGGPIGLELAQAFRRLGSEVTVLEADRALGREDPELAEEVLTRLALDGVAVRSGAAVARVEKRGASGVRVVVETETGEEAVDGSDLLVATGRAAVTAGLDLEKARVFADDKGIRVDRKLRSSNRKIYAVGDVARGPQFTHVANYHAGIAVRNILFRLGAKVSYDHIPRVTYTDPELAQVGMTEAEAAARYGRIRVLRWPYGENDRARAERETDGFIKVVTTKGGRILGVGIAGAQAGEIIQMWGLAILKGLDIKTMTAFVSPYPTLSEIGKRAAIEFYRPSLSSPMVRRAIAFLRKFG</sequence>
<dbReference type="Gene3D" id="3.50.50.60">
    <property type="entry name" value="FAD/NAD(P)-binding domain"/>
    <property type="match status" value="2"/>
</dbReference>
<dbReference type="InterPro" id="IPR001100">
    <property type="entry name" value="Pyr_nuc-diS_OxRdtase"/>
</dbReference>
<dbReference type="SUPFAM" id="SSF51905">
    <property type="entry name" value="FAD/NAD(P)-binding domain"/>
    <property type="match status" value="1"/>
</dbReference>
<dbReference type="InterPro" id="IPR023753">
    <property type="entry name" value="FAD/NAD-binding_dom"/>
</dbReference>
<dbReference type="GO" id="GO:0003955">
    <property type="term" value="F:NAD(P)H dehydrogenase (quinone) activity"/>
    <property type="evidence" value="ECO:0007669"/>
    <property type="project" value="TreeGrafter"/>
</dbReference>
<feature type="domain" description="Pyridine nucleotide-disulphide oxidoreductase dimerisation" evidence="11">
    <location>
        <begin position="343"/>
        <end position="450"/>
    </location>
</feature>
<gene>
    <name evidence="13" type="ORF">MUB46_02940</name>
</gene>
<proteinExistence type="inferred from homology"/>
<reference evidence="13 14" key="1">
    <citation type="submission" date="2022-04" db="EMBL/GenBank/DDBJ databases">
        <authorList>
            <person name="Ye Y.-Q."/>
            <person name="Du Z.-J."/>
        </authorList>
    </citation>
    <scope>NUCLEOTIDE SEQUENCE [LARGE SCALE GENOMIC DNA]</scope>
    <source>
        <strain evidence="13 14">A6E488</strain>
    </source>
</reference>